<feature type="domain" description="Orc1-like AAA ATPase" evidence="2">
    <location>
        <begin position="71"/>
        <end position="154"/>
    </location>
</feature>
<sequence>VVKWTSNLSLVPHKMSPDVKGKGERSMRVSRIRVKKPSNGVEESRVKSPRTSDGEESATSSGTLEDVSDVLLGRENEMAAIESQVEKCIKSSCSMSMCISGPPGTGKTASVELVMRTLSAKYRMIVVNVNCVSVNTEIALLKAVFAKLSSSRRNVAASKLRDCVENLLRTVDCPVLVRSFILICFSLRIISHHLLSI</sequence>
<feature type="compositionally biased region" description="Basic and acidic residues" evidence="1">
    <location>
        <begin position="15"/>
        <end position="27"/>
    </location>
</feature>
<evidence type="ECO:0000256" key="1">
    <source>
        <dbReference type="SAM" id="MobiDB-lite"/>
    </source>
</evidence>
<evidence type="ECO:0000259" key="2">
    <source>
        <dbReference type="Pfam" id="PF13191"/>
    </source>
</evidence>
<name>A0A915AK19_PARUN</name>
<dbReference type="GO" id="GO:0033314">
    <property type="term" value="P:mitotic DNA replication checkpoint signaling"/>
    <property type="evidence" value="ECO:0007669"/>
    <property type="project" value="TreeGrafter"/>
</dbReference>
<dbReference type="Proteomes" id="UP000887569">
    <property type="component" value="Unplaced"/>
</dbReference>
<dbReference type="Pfam" id="PF13191">
    <property type="entry name" value="AAA_16"/>
    <property type="match status" value="1"/>
</dbReference>
<keyword evidence="3" id="KW-1185">Reference proteome</keyword>
<proteinExistence type="predicted"/>
<dbReference type="Gene3D" id="3.40.50.300">
    <property type="entry name" value="P-loop containing nucleotide triphosphate hydrolases"/>
    <property type="match status" value="1"/>
</dbReference>
<evidence type="ECO:0000313" key="3">
    <source>
        <dbReference type="Proteomes" id="UP000887569"/>
    </source>
</evidence>
<dbReference type="WBParaSite" id="PgR009X_g232_t02">
    <property type="protein sequence ID" value="PgR009X_g232_t02"/>
    <property type="gene ID" value="PgR009X_g232"/>
</dbReference>
<dbReference type="PANTHER" id="PTHR10763:SF26">
    <property type="entry name" value="CELL DIVISION CONTROL PROTEIN 6 HOMOLOG"/>
    <property type="match status" value="1"/>
</dbReference>
<dbReference type="GO" id="GO:0003688">
    <property type="term" value="F:DNA replication origin binding"/>
    <property type="evidence" value="ECO:0007669"/>
    <property type="project" value="TreeGrafter"/>
</dbReference>
<feature type="region of interest" description="Disordered" evidence="1">
    <location>
        <begin position="12"/>
        <end position="66"/>
    </location>
</feature>
<organism evidence="3 4">
    <name type="scientific">Parascaris univalens</name>
    <name type="common">Nematode worm</name>
    <dbReference type="NCBI Taxonomy" id="6257"/>
    <lineage>
        <taxon>Eukaryota</taxon>
        <taxon>Metazoa</taxon>
        <taxon>Ecdysozoa</taxon>
        <taxon>Nematoda</taxon>
        <taxon>Chromadorea</taxon>
        <taxon>Rhabditida</taxon>
        <taxon>Spirurina</taxon>
        <taxon>Ascaridomorpha</taxon>
        <taxon>Ascaridoidea</taxon>
        <taxon>Ascarididae</taxon>
        <taxon>Parascaris</taxon>
    </lineage>
</organism>
<feature type="compositionally biased region" description="Basic and acidic residues" evidence="1">
    <location>
        <begin position="42"/>
        <end position="53"/>
    </location>
</feature>
<dbReference type="AlphaFoldDB" id="A0A915AK19"/>
<dbReference type="InterPro" id="IPR027417">
    <property type="entry name" value="P-loop_NTPase"/>
</dbReference>
<evidence type="ECO:0000313" key="4">
    <source>
        <dbReference type="WBParaSite" id="PgR009X_g232_t02"/>
    </source>
</evidence>
<dbReference type="InterPro" id="IPR050311">
    <property type="entry name" value="ORC1/CDC6"/>
</dbReference>
<protein>
    <submittedName>
        <fullName evidence="4">Orc1-like AAA ATPase domain-containing protein</fullName>
    </submittedName>
</protein>
<dbReference type="InterPro" id="IPR041664">
    <property type="entry name" value="AAA_16"/>
</dbReference>
<dbReference type="GO" id="GO:0006270">
    <property type="term" value="P:DNA replication initiation"/>
    <property type="evidence" value="ECO:0007669"/>
    <property type="project" value="TreeGrafter"/>
</dbReference>
<accession>A0A915AK19</accession>
<dbReference type="PANTHER" id="PTHR10763">
    <property type="entry name" value="CELL DIVISION CONTROL PROTEIN 6-RELATED"/>
    <property type="match status" value="1"/>
</dbReference>
<reference evidence="4" key="1">
    <citation type="submission" date="2022-11" db="UniProtKB">
        <authorList>
            <consortium name="WormBaseParasite"/>
        </authorList>
    </citation>
    <scope>IDENTIFICATION</scope>
</reference>
<dbReference type="SUPFAM" id="SSF52540">
    <property type="entry name" value="P-loop containing nucleoside triphosphate hydrolases"/>
    <property type="match status" value="1"/>
</dbReference>